<dbReference type="InterPro" id="IPR007820">
    <property type="entry name" value="AbrB_fam"/>
</dbReference>
<feature type="transmembrane region" description="Helical" evidence="1">
    <location>
        <begin position="42"/>
        <end position="62"/>
    </location>
</feature>
<keyword evidence="1" id="KW-1133">Transmembrane helix</keyword>
<dbReference type="EMBL" id="JAGIYY010000003">
    <property type="protein sequence ID" value="MBP0439388.1"/>
    <property type="molecule type" value="Genomic_DNA"/>
</dbReference>
<feature type="transmembrane region" description="Helical" evidence="1">
    <location>
        <begin position="197"/>
        <end position="215"/>
    </location>
</feature>
<evidence type="ECO:0000313" key="2">
    <source>
        <dbReference type="EMBL" id="MBP0439388.1"/>
    </source>
</evidence>
<dbReference type="NCBIfam" id="TIGR03082">
    <property type="entry name" value="Gneg_AbrB_dup"/>
    <property type="match status" value="2"/>
</dbReference>
<proteinExistence type="predicted"/>
<protein>
    <submittedName>
        <fullName evidence="2">AbrB family transcriptional regulator</fullName>
    </submittedName>
</protein>
<dbReference type="AlphaFoldDB" id="A0A8J7QZ20"/>
<feature type="transmembrane region" description="Helical" evidence="1">
    <location>
        <begin position="68"/>
        <end position="89"/>
    </location>
</feature>
<reference evidence="2" key="1">
    <citation type="submission" date="2021-03" db="EMBL/GenBank/DDBJ databases">
        <title>Genome sequencing and assembly of Tianweitania sediminis.</title>
        <authorList>
            <person name="Chhetri G."/>
        </authorList>
    </citation>
    <scope>NUCLEOTIDE SEQUENCE</scope>
    <source>
        <strain evidence="2">Z8</strain>
    </source>
</reference>
<dbReference type="Proteomes" id="UP000666240">
    <property type="component" value="Unassembled WGS sequence"/>
</dbReference>
<dbReference type="RefSeq" id="WP_209335399.1">
    <property type="nucleotide sequence ID" value="NZ_JAGIYY010000003.1"/>
</dbReference>
<dbReference type="PIRSF" id="PIRSF038991">
    <property type="entry name" value="Protein_AbrB"/>
    <property type="match status" value="1"/>
</dbReference>
<keyword evidence="3" id="KW-1185">Reference proteome</keyword>
<dbReference type="PANTHER" id="PTHR38457:SF1">
    <property type="entry name" value="REGULATOR ABRB-RELATED"/>
    <property type="match status" value="1"/>
</dbReference>
<name>A0A8J7QZ20_9HYPH</name>
<sequence length="365" mass="38696">MDLPEDLHPQSPSRWKILAQWAFLLPPSVALALLFDHLHLPAAFLLAPMLCGVVAGVCGATVQPPRLAFNCAQAILGVLIAASLTTDLFSSLLANWFLFGFVVLATILASSLAGYLISRWHIMPGTSGVWGSAPGAATAMVIMAEAFGADSRLVAFMQYLRVVIVTAVAALLARLFVDTSGAVEQVVPWFPPLVWPEFGATLLVAVIGGLVGNALRMPSPFFLGPMILGVVLEFAGWVAFQLPPWLLAGSYMVVGWAIGLRFTRPILRHVVRVLPQITTSILLLVVFCGGLASLLIAFADVDPLTAYLATSPGGMDSIAIIAASAQNVNLSFVMGVQMLRFLIVLVFGPAIARGVARLVNRGGQS</sequence>
<dbReference type="GO" id="GO:0016020">
    <property type="term" value="C:membrane"/>
    <property type="evidence" value="ECO:0007669"/>
    <property type="project" value="InterPro"/>
</dbReference>
<feature type="transmembrane region" description="Helical" evidence="1">
    <location>
        <begin position="245"/>
        <end position="262"/>
    </location>
</feature>
<feature type="transmembrane region" description="Helical" evidence="1">
    <location>
        <begin position="159"/>
        <end position="177"/>
    </location>
</feature>
<dbReference type="PANTHER" id="PTHR38457">
    <property type="entry name" value="REGULATOR ABRB-RELATED"/>
    <property type="match status" value="1"/>
</dbReference>
<feature type="transmembrane region" description="Helical" evidence="1">
    <location>
        <begin position="222"/>
        <end position="239"/>
    </location>
</feature>
<gene>
    <name evidence="2" type="ORF">J5Y06_12070</name>
</gene>
<feature type="transmembrane region" description="Helical" evidence="1">
    <location>
        <begin position="274"/>
        <end position="299"/>
    </location>
</feature>
<feature type="transmembrane region" description="Helical" evidence="1">
    <location>
        <begin position="338"/>
        <end position="356"/>
    </location>
</feature>
<evidence type="ECO:0000313" key="3">
    <source>
        <dbReference type="Proteomes" id="UP000666240"/>
    </source>
</evidence>
<evidence type="ECO:0000256" key="1">
    <source>
        <dbReference type="SAM" id="Phobius"/>
    </source>
</evidence>
<dbReference type="Pfam" id="PF05145">
    <property type="entry name" value="AbrB"/>
    <property type="match status" value="1"/>
</dbReference>
<dbReference type="InterPro" id="IPR017516">
    <property type="entry name" value="AbrB_dup"/>
</dbReference>
<keyword evidence="1" id="KW-0472">Membrane</keyword>
<organism evidence="2 3">
    <name type="scientific">Tianweitania sediminis</name>
    <dbReference type="NCBI Taxonomy" id="1502156"/>
    <lineage>
        <taxon>Bacteria</taxon>
        <taxon>Pseudomonadati</taxon>
        <taxon>Pseudomonadota</taxon>
        <taxon>Alphaproteobacteria</taxon>
        <taxon>Hyphomicrobiales</taxon>
        <taxon>Phyllobacteriaceae</taxon>
        <taxon>Tianweitania</taxon>
    </lineage>
</organism>
<dbReference type="GO" id="GO:0010468">
    <property type="term" value="P:regulation of gene expression"/>
    <property type="evidence" value="ECO:0007669"/>
    <property type="project" value="InterPro"/>
</dbReference>
<accession>A0A8J7QZ20</accession>
<feature type="transmembrane region" description="Helical" evidence="1">
    <location>
        <begin position="96"/>
        <end position="117"/>
    </location>
</feature>
<comment type="caution">
    <text evidence="2">The sequence shown here is derived from an EMBL/GenBank/DDBJ whole genome shotgun (WGS) entry which is preliminary data.</text>
</comment>
<keyword evidence="1" id="KW-0812">Transmembrane</keyword>